<dbReference type="EMBL" id="SOAU01000001">
    <property type="protein sequence ID" value="TDT16311.1"/>
    <property type="molecule type" value="Genomic_DNA"/>
</dbReference>
<evidence type="ECO:0000256" key="4">
    <source>
        <dbReference type="ARBA" id="ARBA00022857"/>
    </source>
</evidence>
<dbReference type="GO" id="GO:0009073">
    <property type="term" value="P:aromatic amino acid family biosynthetic process"/>
    <property type="evidence" value="ECO:0007669"/>
    <property type="project" value="UniProtKB-KW"/>
</dbReference>
<dbReference type="Pfam" id="PF08501">
    <property type="entry name" value="Shikimate_dh_N"/>
    <property type="match status" value="1"/>
</dbReference>
<accession>A0A4R7HYV8</accession>
<keyword evidence="6 8" id="KW-0057">Aromatic amino acid biosynthesis</keyword>
<feature type="binding site" evidence="8">
    <location>
        <begin position="17"/>
        <end position="19"/>
    </location>
    <ligand>
        <name>shikimate</name>
        <dbReference type="ChEBI" id="CHEBI:36208"/>
    </ligand>
</feature>
<dbReference type="InterPro" id="IPR046346">
    <property type="entry name" value="Aminoacid_DH-like_N_sf"/>
</dbReference>
<sequence length="271" mass="27806">MALPRLAAVIGAPVRHSLSPAMHNAVFAEGGLDWSFTRFEVVRGGAEAAIDAMAVLGIGGYAVTMPHKQQAFECVDEVDPAARALGAVNTVVLRDDGSTYGASTDGNGFVESLLAEGVVVADRRVAVIGAGGAARSIVDALGRAGAADIVIVNRTRASAESAAELAEAARAGTVDDVADADVLVNATSVGMGTDDLPIEAHLLRPDLAVADIVYHPLETALLRAARAVGATTVDGLGMLAHQAVLQQVIWTGQRPDPATLRRAAEHQLATP</sequence>
<dbReference type="Gene3D" id="3.40.50.10860">
    <property type="entry name" value="Leucine Dehydrogenase, chain A, domain 1"/>
    <property type="match status" value="1"/>
</dbReference>
<keyword evidence="5 8" id="KW-0560">Oxidoreductase</keyword>
<dbReference type="EC" id="1.1.1.25" evidence="2 8"/>
<protein>
    <recommendedName>
        <fullName evidence="2 8">Shikimate dehydrogenase (NADP(+))</fullName>
        <shortName evidence="8">SDH</shortName>
        <ecNumber evidence="2 8">1.1.1.25</ecNumber>
    </recommendedName>
</protein>
<dbReference type="GO" id="GO:0009423">
    <property type="term" value="P:chorismate biosynthetic process"/>
    <property type="evidence" value="ECO:0007669"/>
    <property type="project" value="UniProtKB-UniRule"/>
</dbReference>
<feature type="binding site" evidence="8">
    <location>
        <position position="242"/>
    </location>
    <ligand>
        <name>shikimate</name>
        <dbReference type="ChEBI" id="CHEBI:36208"/>
    </ligand>
</feature>
<dbReference type="InterPro" id="IPR041121">
    <property type="entry name" value="SDH_C"/>
</dbReference>
<evidence type="ECO:0000256" key="2">
    <source>
        <dbReference type="ARBA" id="ARBA00012962"/>
    </source>
</evidence>
<evidence type="ECO:0000259" key="9">
    <source>
        <dbReference type="Pfam" id="PF01488"/>
    </source>
</evidence>
<feature type="binding site" evidence="8">
    <location>
        <position position="235"/>
    </location>
    <ligand>
        <name>NADP(+)</name>
        <dbReference type="ChEBI" id="CHEBI:58349"/>
    </ligand>
</feature>
<dbReference type="SUPFAM" id="SSF53223">
    <property type="entry name" value="Aminoacid dehydrogenase-like, N-terminal domain"/>
    <property type="match status" value="1"/>
</dbReference>
<organism evidence="12 13">
    <name type="scientific">Ilumatobacter fluminis</name>
    <dbReference type="NCBI Taxonomy" id="467091"/>
    <lineage>
        <taxon>Bacteria</taxon>
        <taxon>Bacillati</taxon>
        <taxon>Actinomycetota</taxon>
        <taxon>Acidimicrobiia</taxon>
        <taxon>Acidimicrobiales</taxon>
        <taxon>Ilumatobacteraceae</taxon>
        <taxon>Ilumatobacter</taxon>
    </lineage>
</organism>
<evidence type="ECO:0000256" key="7">
    <source>
        <dbReference type="ARBA" id="ARBA00049442"/>
    </source>
</evidence>
<evidence type="ECO:0000256" key="1">
    <source>
        <dbReference type="ARBA" id="ARBA00004871"/>
    </source>
</evidence>
<dbReference type="GO" id="GO:0050661">
    <property type="term" value="F:NADP binding"/>
    <property type="evidence" value="ECO:0007669"/>
    <property type="project" value="InterPro"/>
</dbReference>
<dbReference type="PANTHER" id="PTHR21089:SF1">
    <property type="entry name" value="BIFUNCTIONAL 3-DEHYDROQUINATE DEHYDRATASE_SHIKIMATE DEHYDROGENASE, CHLOROPLASTIC"/>
    <property type="match status" value="1"/>
</dbReference>
<evidence type="ECO:0000259" key="10">
    <source>
        <dbReference type="Pfam" id="PF08501"/>
    </source>
</evidence>
<proteinExistence type="inferred from homology"/>
<dbReference type="Pfam" id="PF01488">
    <property type="entry name" value="Shikimate_DH"/>
    <property type="match status" value="1"/>
</dbReference>
<comment type="caution">
    <text evidence="12">The sequence shown here is derived from an EMBL/GenBank/DDBJ whole genome shotgun (WGS) entry which is preliminary data.</text>
</comment>
<dbReference type="InterPro" id="IPR022893">
    <property type="entry name" value="Shikimate_DH_fam"/>
</dbReference>
<dbReference type="CDD" id="cd01065">
    <property type="entry name" value="NAD_bind_Shikimate_DH"/>
    <property type="match status" value="1"/>
</dbReference>
<dbReference type="InterPro" id="IPR013708">
    <property type="entry name" value="Shikimate_DH-bd_N"/>
</dbReference>
<feature type="active site" description="Proton acceptor" evidence="8">
    <location>
        <position position="68"/>
    </location>
</feature>
<gene>
    <name evidence="8" type="primary">aroE</name>
    <name evidence="12" type="ORF">BDK89_1895</name>
</gene>
<dbReference type="OrthoDB" id="9776868at2"/>
<comment type="subunit">
    <text evidence="8">Homodimer.</text>
</comment>
<dbReference type="Gene3D" id="3.40.50.720">
    <property type="entry name" value="NAD(P)-binding Rossmann-like Domain"/>
    <property type="match status" value="1"/>
</dbReference>
<comment type="catalytic activity">
    <reaction evidence="7 8">
        <text>shikimate + NADP(+) = 3-dehydroshikimate + NADPH + H(+)</text>
        <dbReference type="Rhea" id="RHEA:17737"/>
        <dbReference type="ChEBI" id="CHEBI:15378"/>
        <dbReference type="ChEBI" id="CHEBI:16630"/>
        <dbReference type="ChEBI" id="CHEBI:36208"/>
        <dbReference type="ChEBI" id="CHEBI:57783"/>
        <dbReference type="ChEBI" id="CHEBI:58349"/>
        <dbReference type="EC" id="1.1.1.25"/>
    </reaction>
</comment>
<feature type="binding site" evidence="8">
    <location>
        <position position="89"/>
    </location>
    <ligand>
        <name>shikimate</name>
        <dbReference type="ChEBI" id="CHEBI:36208"/>
    </ligand>
</feature>
<feature type="domain" description="Shikimate dehydrogenase substrate binding N-terminal" evidence="10">
    <location>
        <begin position="9"/>
        <end position="91"/>
    </location>
</feature>
<feature type="binding site" evidence="8">
    <location>
        <begin position="129"/>
        <end position="133"/>
    </location>
    <ligand>
        <name>NADP(+)</name>
        <dbReference type="ChEBI" id="CHEBI:58349"/>
    </ligand>
</feature>
<dbReference type="Pfam" id="PF18317">
    <property type="entry name" value="SDH_C"/>
    <property type="match status" value="1"/>
</dbReference>
<dbReference type="InterPro" id="IPR006151">
    <property type="entry name" value="Shikm_DH/Glu-tRNA_Rdtase"/>
</dbReference>
<comment type="function">
    <text evidence="8">Involved in the biosynthesis of the chorismate, which leads to the biosynthesis of aromatic amino acids. Catalyzes the reversible NADPH linked reduction of 3-dehydroshikimate (DHSA) to yield shikimate (SA).</text>
</comment>
<evidence type="ECO:0000256" key="6">
    <source>
        <dbReference type="ARBA" id="ARBA00023141"/>
    </source>
</evidence>
<keyword evidence="13" id="KW-1185">Reference proteome</keyword>
<dbReference type="GO" id="GO:0005829">
    <property type="term" value="C:cytosol"/>
    <property type="evidence" value="ECO:0007669"/>
    <property type="project" value="TreeGrafter"/>
</dbReference>
<evidence type="ECO:0000256" key="3">
    <source>
        <dbReference type="ARBA" id="ARBA00022605"/>
    </source>
</evidence>
<feature type="domain" description="SDH C-terminal" evidence="11">
    <location>
        <begin position="235"/>
        <end position="264"/>
    </location>
</feature>
<feature type="binding site" evidence="8">
    <location>
        <position position="212"/>
    </location>
    <ligand>
        <name>NADP(+)</name>
        <dbReference type="ChEBI" id="CHEBI:58349"/>
    </ligand>
</feature>
<comment type="pathway">
    <text evidence="1 8">Metabolic intermediate biosynthesis; chorismate biosynthesis; chorismate from D-erythrose 4-phosphate and phosphoenolpyruvate: step 4/7.</text>
</comment>
<dbReference type="HAMAP" id="MF_00222">
    <property type="entry name" value="Shikimate_DH_AroE"/>
    <property type="match status" value="1"/>
</dbReference>
<feature type="binding site" evidence="8">
    <location>
        <position position="214"/>
    </location>
    <ligand>
        <name>shikimate</name>
        <dbReference type="ChEBI" id="CHEBI:36208"/>
    </ligand>
</feature>
<name>A0A4R7HYV8_9ACTN</name>
<comment type="similarity">
    <text evidence="8">Belongs to the shikimate dehydrogenase family.</text>
</comment>
<dbReference type="GO" id="GO:0008652">
    <property type="term" value="P:amino acid biosynthetic process"/>
    <property type="evidence" value="ECO:0007669"/>
    <property type="project" value="UniProtKB-KW"/>
</dbReference>
<reference evidence="12 13" key="1">
    <citation type="submission" date="2019-03" db="EMBL/GenBank/DDBJ databases">
        <title>Sequencing the genomes of 1000 actinobacteria strains.</title>
        <authorList>
            <person name="Klenk H.-P."/>
        </authorList>
    </citation>
    <scope>NUCLEOTIDE SEQUENCE [LARGE SCALE GENOMIC DNA]</scope>
    <source>
        <strain evidence="12 13">DSM 18936</strain>
    </source>
</reference>
<dbReference type="RefSeq" id="WP_133868703.1">
    <property type="nucleotide sequence ID" value="NZ_SOAU01000001.1"/>
</dbReference>
<dbReference type="AlphaFoldDB" id="A0A4R7HYV8"/>
<dbReference type="Proteomes" id="UP000294558">
    <property type="component" value="Unassembled WGS sequence"/>
</dbReference>
<feature type="domain" description="Quinate/shikimate 5-dehydrogenase/glutamyl-tRNA reductase" evidence="9">
    <location>
        <begin position="120"/>
        <end position="188"/>
    </location>
</feature>
<evidence type="ECO:0000256" key="5">
    <source>
        <dbReference type="ARBA" id="ARBA00023002"/>
    </source>
</evidence>
<feature type="binding site" evidence="8">
    <location>
        <position position="105"/>
    </location>
    <ligand>
        <name>shikimate</name>
        <dbReference type="ChEBI" id="CHEBI:36208"/>
    </ligand>
</feature>
<dbReference type="InterPro" id="IPR036291">
    <property type="entry name" value="NAD(P)-bd_dom_sf"/>
</dbReference>
<evidence type="ECO:0000313" key="12">
    <source>
        <dbReference type="EMBL" id="TDT16311.1"/>
    </source>
</evidence>
<evidence type="ECO:0000313" key="13">
    <source>
        <dbReference type="Proteomes" id="UP000294558"/>
    </source>
</evidence>
<evidence type="ECO:0000259" key="11">
    <source>
        <dbReference type="Pfam" id="PF18317"/>
    </source>
</evidence>
<dbReference type="NCBIfam" id="TIGR00507">
    <property type="entry name" value="aroE"/>
    <property type="match status" value="1"/>
</dbReference>
<dbReference type="PANTHER" id="PTHR21089">
    <property type="entry name" value="SHIKIMATE DEHYDROGENASE"/>
    <property type="match status" value="1"/>
</dbReference>
<comment type="caution">
    <text evidence="8">Lacks conserved residue(s) required for the propagation of feature annotation.</text>
</comment>
<dbReference type="UniPathway" id="UPA00053">
    <property type="reaction ID" value="UER00087"/>
</dbReference>
<keyword evidence="3 8" id="KW-0028">Amino-acid biosynthesis</keyword>
<dbReference type="GO" id="GO:0004764">
    <property type="term" value="F:shikimate 3-dehydrogenase (NADP+) activity"/>
    <property type="evidence" value="ECO:0007669"/>
    <property type="project" value="UniProtKB-UniRule"/>
</dbReference>
<evidence type="ECO:0000256" key="8">
    <source>
        <dbReference type="HAMAP-Rule" id="MF_00222"/>
    </source>
</evidence>
<feature type="binding site" evidence="8">
    <location>
        <position position="64"/>
    </location>
    <ligand>
        <name>shikimate</name>
        <dbReference type="ChEBI" id="CHEBI:36208"/>
    </ligand>
</feature>
<dbReference type="SUPFAM" id="SSF51735">
    <property type="entry name" value="NAD(P)-binding Rossmann-fold domains"/>
    <property type="match status" value="1"/>
</dbReference>
<keyword evidence="4 8" id="KW-0521">NADP</keyword>
<dbReference type="InterPro" id="IPR011342">
    <property type="entry name" value="Shikimate_DH"/>
</dbReference>
<dbReference type="GO" id="GO:0019632">
    <property type="term" value="P:shikimate metabolic process"/>
    <property type="evidence" value="ECO:0007669"/>
    <property type="project" value="InterPro"/>
</dbReference>